<dbReference type="EMBL" id="BAABKI010000019">
    <property type="protein sequence ID" value="GAA5175438.1"/>
    <property type="molecule type" value="Genomic_DNA"/>
</dbReference>
<name>A0ABP9REE4_9GAMM</name>
<dbReference type="Proteomes" id="UP001500074">
    <property type="component" value="Unassembled WGS sequence"/>
</dbReference>
<evidence type="ECO:0000313" key="2">
    <source>
        <dbReference type="EMBL" id="GAA5175438.1"/>
    </source>
</evidence>
<gene>
    <name evidence="2" type="ORF">GCM10023342_18770</name>
</gene>
<evidence type="ECO:0000313" key="3">
    <source>
        <dbReference type="Proteomes" id="UP001500074"/>
    </source>
</evidence>
<sequence length="113" mass="11968">MPGIAGRVGLRRGVVGLAFLLRNIAALGRLTVMGVFGVDPDRVDGAIRTDAPGQPLERFHRRLAFVIDGLGAELAGHVQAILVAVDGEHPAGAEQESPASGKAPARRDCRRRR</sequence>
<comment type="caution">
    <text evidence="2">The sequence shown here is derived from an EMBL/GenBank/DDBJ whole genome shotgun (WGS) entry which is preliminary data.</text>
</comment>
<proteinExistence type="predicted"/>
<reference evidence="3" key="1">
    <citation type="journal article" date="2019" name="Int. J. Syst. Evol. Microbiol.">
        <title>The Global Catalogue of Microorganisms (GCM) 10K type strain sequencing project: providing services to taxonomists for standard genome sequencing and annotation.</title>
        <authorList>
            <consortium name="The Broad Institute Genomics Platform"/>
            <consortium name="The Broad Institute Genome Sequencing Center for Infectious Disease"/>
            <person name="Wu L."/>
            <person name="Ma J."/>
        </authorList>
    </citation>
    <scope>NUCLEOTIDE SEQUENCE [LARGE SCALE GENOMIC DNA]</scope>
    <source>
        <strain evidence="3">JCM 18472</strain>
    </source>
</reference>
<organism evidence="2 3">
    <name type="scientific">Modicisalibacter zincidurans</name>
    <dbReference type="NCBI Taxonomy" id="1178777"/>
    <lineage>
        <taxon>Bacteria</taxon>
        <taxon>Pseudomonadati</taxon>
        <taxon>Pseudomonadota</taxon>
        <taxon>Gammaproteobacteria</taxon>
        <taxon>Oceanospirillales</taxon>
        <taxon>Halomonadaceae</taxon>
        <taxon>Modicisalibacter</taxon>
    </lineage>
</organism>
<accession>A0ABP9REE4</accession>
<feature type="region of interest" description="Disordered" evidence="1">
    <location>
        <begin position="89"/>
        <end position="113"/>
    </location>
</feature>
<protein>
    <submittedName>
        <fullName evidence="2">Uncharacterized protein</fullName>
    </submittedName>
</protein>
<evidence type="ECO:0000256" key="1">
    <source>
        <dbReference type="SAM" id="MobiDB-lite"/>
    </source>
</evidence>
<keyword evidence="3" id="KW-1185">Reference proteome</keyword>